<dbReference type="GO" id="GO:0005886">
    <property type="term" value="C:plasma membrane"/>
    <property type="evidence" value="ECO:0007669"/>
    <property type="project" value="UniProtKB-SubCell"/>
</dbReference>
<sequence>MVIVVGAAGGGGKFLGNIWNLSDTMNGLMAAPNLVALLLLSKELRRLVKDFDAKRKSGEIK</sequence>
<keyword evidence="6" id="KW-0472">Membrane</keyword>
<protein>
    <recommendedName>
        <fullName evidence="8">Amino-acid carrier protein AlsT</fullName>
    </recommendedName>
</protein>
<name>A0A645G1G7_9ZZZZ</name>
<evidence type="ECO:0000256" key="1">
    <source>
        <dbReference type="ARBA" id="ARBA00004651"/>
    </source>
</evidence>
<keyword evidence="5" id="KW-1133">Transmembrane helix</keyword>
<evidence type="ECO:0000256" key="6">
    <source>
        <dbReference type="ARBA" id="ARBA00023136"/>
    </source>
</evidence>
<dbReference type="AlphaFoldDB" id="A0A645G1G7"/>
<evidence type="ECO:0000313" key="7">
    <source>
        <dbReference type="EMBL" id="MPN20485.1"/>
    </source>
</evidence>
<evidence type="ECO:0000256" key="2">
    <source>
        <dbReference type="ARBA" id="ARBA00022448"/>
    </source>
</evidence>
<organism evidence="7">
    <name type="scientific">bioreactor metagenome</name>
    <dbReference type="NCBI Taxonomy" id="1076179"/>
    <lineage>
        <taxon>unclassified sequences</taxon>
        <taxon>metagenomes</taxon>
        <taxon>ecological metagenomes</taxon>
    </lineage>
</organism>
<evidence type="ECO:0008006" key="8">
    <source>
        <dbReference type="Google" id="ProtNLM"/>
    </source>
</evidence>
<dbReference type="GO" id="GO:0005283">
    <property type="term" value="F:amino acid:sodium symporter activity"/>
    <property type="evidence" value="ECO:0007669"/>
    <property type="project" value="InterPro"/>
</dbReference>
<evidence type="ECO:0000256" key="3">
    <source>
        <dbReference type="ARBA" id="ARBA00022475"/>
    </source>
</evidence>
<evidence type="ECO:0000256" key="4">
    <source>
        <dbReference type="ARBA" id="ARBA00022692"/>
    </source>
</evidence>
<dbReference type="Pfam" id="PF01235">
    <property type="entry name" value="Na_Ala_symp"/>
    <property type="match status" value="1"/>
</dbReference>
<keyword evidence="2" id="KW-0813">Transport</keyword>
<dbReference type="InterPro" id="IPR001463">
    <property type="entry name" value="Na/Ala_symport"/>
</dbReference>
<proteinExistence type="predicted"/>
<keyword evidence="4" id="KW-0812">Transmembrane</keyword>
<comment type="caution">
    <text evidence="7">The sequence shown here is derived from an EMBL/GenBank/DDBJ whole genome shotgun (WGS) entry which is preliminary data.</text>
</comment>
<gene>
    <name evidence="7" type="ORF">SDC9_167864</name>
</gene>
<dbReference type="EMBL" id="VSSQ01068264">
    <property type="protein sequence ID" value="MPN20485.1"/>
    <property type="molecule type" value="Genomic_DNA"/>
</dbReference>
<reference evidence="7" key="1">
    <citation type="submission" date="2019-08" db="EMBL/GenBank/DDBJ databases">
        <authorList>
            <person name="Kucharzyk K."/>
            <person name="Murdoch R.W."/>
            <person name="Higgins S."/>
            <person name="Loffler F."/>
        </authorList>
    </citation>
    <scope>NUCLEOTIDE SEQUENCE</scope>
</reference>
<evidence type="ECO:0000256" key="5">
    <source>
        <dbReference type="ARBA" id="ARBA00022989"/>
    </source>
</evidence>
<comment type="subcellular location">
    <subcellularLocation>
        <location evidence="1">Cell membrane</location>
        <topology evidence="1">Multi-pass membrane protein</topology>
    </subcellularLocation>
</comment>
<keyword evidence="3" id="KW-1003">Cell membrane</keyword>
<accession>A0A645G1G7</accession>